<evidence type="ECO:0000313" key="3">
    <source>
        <dbReference type="Proteomes" id="UP000770889"/>
    </source>
</evidence>
<evidence type="ECO:0000313" key="2">
    <source>
        <dbReference type="EMBL" id="MBT2989154.1"/>
    </source>
</evidence>
<organism evidence="2 3">
    <name type="scientific">Candidatus Thiodiazotropha taylori</name>
    <dbReference type="NCBI Taxonomy" id="2792791"/>
    <lineage>
        <taxon>Bacteria</taxon>
        <taxon>Pseudomonadati</taxon>
        <taxon>Pseudomonadota</taxon>
        <taxon>Gammaproteobacteria</taxon>
        <taxon>Chromatiales</taxon>
        <taxon>Sedimenticolaceae</taxon>
        <taxon>Candidatus Thiodiazotropha</taxon>
    </lineage>
</organism>
<accession>A0A944MAF5</accession>
<reference evidence="2 3" key="1">
    <citation type="submission" date="2021-05" db="EMBL/GenBank/DDBJ databases">
        <title>Genetic and Functional Diversity in Clade A Lucinid endosymbionts from the Bahamas.</title>
        <authorList>
            <person name="Giani N.M."/>
            <person name="Engel A.S."/>
            <person name="Campbell B.J."/>
        </authorList>
    </citation>
    <scope>NUCLEOTIDE SEQUENCE [LARGE SCALE GENOMIC DNA]</scope>
    <source>
        <strain evidence="2">LUC16012Gg_MoonRockCtena</strain>
    </source>
</reference>
<protein>
    <submittedName>
        <fullName evidence="2">DUF2282 domain-containing protein</fullName>
    </submittedName>
</protein>
<feature type="chain" id="PRO_5037810594" evidence="1">
    <location>
        <begin position="29"/>
        <end position="85"/>
    </location>
</feature>
<dbReference type="EMBL" id="JAHHGM010000007">
    <property type="protein sequence ID" value="MBT2989154.1"/>
    <property type="molecule type" value="Genomic_DNA"/>
</dbReference>
<proteinExistence type="predicted"/>
<feature type="signal peptide" evidence="1">
    <location>
        <begin position="1"/>
        <end position="28"/>
    </location>
</feature>
<dbReference type="Proteomes" id="UP000770889">
    <property type="component" value="Unassembled WGS sequence"/>
</dbReference>
<keyword evidence="1" id="KW-0732">Signal</keyword>
<dbReference type="Pfam" id="PF10048">
    <property type="entry name" value="DUF2282"/>
    <property type="match status" value="1"/>
</dbReference>
<dbReference type="AlphaFoldDB" id="A0A944MAF5"/>
<name>A0A944MAF5_9GAMM</name>
<sequence>MKKTTTSAIVAGAITTALSLSPLSLAQAADTEKCYGVAKAGKNDCAAGPGTSCAGTSTVDAQGNAWMLVLKGTCDKIVGGSLDPK</sequence>
<evidence type="ECO:0000256" key="1">
    <source>
        <dbReference type="SAM" id="SignalP"/>
    </source>
</evidence>
<dbReference type="InterPro" id="IPR018740">
    <property type="entry name" value="DUF2282_membr"/>
</dbReference>
<gene>
    <name evidence="2" type="ORF">KME65_09340</name>
</gene>
<comment type="caution">
    <text evidence="2">The sequence shown here is derived from an EMBL/GenBank/DDBJ whole genome shotgun (WGS) entry which is preliminary data.</text>
</comment>